<organism evidence="1">
    <name type="scientific">Oryza glumipatula</name>
    <dbReference type="NCBI Taxonomy" id="40148"/>
    <lineage>
        <taxon>Eukaryota</taxon>
        <taxon>Viridiplantae</taxon>
        <taxon>Streptophyta</taxon>
        <taxon>Embryophyta</taxon>
        <taxon>Tracheophyta</taxon>
        <taxon>Spermatophyta</taxon>
        <taxon>Magnoliopsida</taxon>
        <taxon>Liliopsida</taxon>
        <taxon>Poales</taxon>
        <taxon>Poaceae</taxon>
        <taxon>BOP clade</taxon>
        <taxon>Oryzoideae</taxon>
        <taxon>Oryzeae</taxon>
        <taxon>Oryzinae</taxon>
        <taxon>Oryza</taxon>
    </lineage>
</organism>
<accession>A0A0D9Z8B9</accession>
<dbReference type="Proteomes" id="UP000026961">
    <property type="component" value="Chromosome 3"/>
</dbReference>
<dbReference type="EnsemblPlants" id="OGLUM03G20620.1">
    <property type="protein sequence ID" value="OGLUM03G20620.1"/>
    <property type="gene ID" value="OGLUM03G20620"/>
</dbReference>
<dbReference type="Gramene" id="OGLUM03G20620.1">
    <property type="protein sequence ID" value="OGLUM03G20620.1"/>
    <property type="gene ID" value="OGLUM03G20620"/>
</dbReference>
<dbReference type="HOGENOM" id="CLU_2926388_0_0_1"/>
<keyword evidence="2" id="KW-1185">Reference proteome</keyword>
<reference evidence="1" key="2">
    <citation type="submission" date="2018-05" db="EMBL/GenBank/DDBJ databases">
        <title>OgluRS3 (Oryza glumaepatula Reference Sequence Version 3).</title>
        <authorList>
            <person name="Zhang J."/>
            <person name="Kudrna D."/>
            <person name="Lee S."/>
            <person name="Talag J."/>
            <person name="Welchert J."/>
            <person name="Wing R.A."/>
        </authorList>
    </citation>
    <scope>NUCLEOTIDE SEQUENCE [LARGE SCALE GENOMIC DNA]</scope>
</reference>
<reference evidence="1" key="1">
    <citation type="submission" date="2015-04" db="UniProtKB">
        <authorList>
            <consortium name="EnsemblPlants"/>
        </authorList>
    </citation>
    <scope>IDENTIFICATION</scope>
</reference>
<evidence type="ECO:0000313" key="2">
    <source>
        <dbReference type="Proteomes" id="UP000026961"/>
    </source>
</evidence>
<proteinExistence type="predicted"/>
<name>A0A0D9Z8B9_9ORYZ</name>
<evidence type="ECO:0000313" key="1">
    <source>
        <dbReference type="EnsemblPlants" id="OGLUM03G20620.1"/>
    </source>
</evidence>
<dbReference type="AlphaFoldDB" id="A0A0D9Z8B9"/>
<protein>
    <submittedName>
        <fullName evidence="1">Uncharacterized protein</fullName>
    </submittedName>
</protein>
<sequence>MSSSIADLQCSIAVGSGRARTCQGERNCLRGSEQIVAWEGEFGDWFFMRRRGDDEREARPP</sequence>